<evidence type="ECO:0000313" key="4">
    <source>
        <dbReference type="EMBL" id="MFC6835950.1"/>
    </source>
</evidence>
<dbReference type="Gene3D" id="3.30.450.20">
    <property type="entry name" value="PAS domain"/>
    <property type="match status" value="1"/>
</dbReference>
<evidence type="ECO:0000313" key="5">
    <source>
        <dbReference type="Proteomes" id="UP001596406"/>
    </source>
</evidence>
<evidence type="ECO:0000256" key="2">
    <source>
        <dbReference type="ARBA" id="ARBA00023163"/>
    </source>
</evidence>
<dbReference type="InterPro" id="IPR031803">
    <property type="entry name" value="BAT_GAF/HTH-assoc"/>
</dbReference>
<evidence type="ECO:0000259" key="3">
    <source>
        <dbReference type="SMART" id="SM00065"/>
    </source>
</evidence>
<dbReference type="Pfam" id="PF13185">
    <property type="entry name" value="GAF_2"/>
    <property type="match status" value="1"/>
</dbReference>
<name>A0ABD5U5Y4_9EURY</name>
<dbReference type="Gene3D" id="3.30.450.40">
    <property type="match status" value="1"/>
</dbReference>
<keyword evidence="1" id="KW-0805">Transcription regulation</keyword>
<dbReference type="Pfam" id="PF04967">
    <property type="entry name" value="HTH_10"/>
    <property type="match status" value="1"/>
</dbReference>
<protein>
    <submittedName>
        <fullName evidence="4">Bacterio-opsin activator domain-containing protein</fullName>
    </submittedName>
</protein>
<dbReference type="Proteomes" id="UP001596406">
    <property type="component" value="Unassembled WGS sequence"/>
</dbReference>
<gene>
    <name evidence="4" type="ORF">ACFQHK_05440</name>
</gene>
<comment type="caution">
    <text evidence="4">The sequence shown here is derived from an EMBL/GenBank/DDBJ whole genome shotgun (WGS) entry which is preliminary data.</text>
</comment>
<dbReference type="EMBL" id="JBHSXM010000001">
    <property type="protein sequence ID" value="MFC6835950.1"/>
    <property type="molecule type" value="Genomic_DNA"/>
</dbReference>
<dbReference type="RefSeq" id="WP_304447644.1">
    <property type="nucleotide sequence ID" value="NZ_JARRAH010000001.1"/>
</dbReference>
<dbReference type="SMART" id="SM00065">
    <property type="entry name" value="GAF"/>
    <property type="match status" value="1"/>
</dbReference>
<accession>A0ABD5U5Y4</accession>
<dbReference type="InterPro" id="IPR007050">
    <property type="entry name" value="HTH_bacterioopsin"/>
</dbReference>
<dbReference type="PANTHER" id="PTHR34236">
    <property type="entry name" value="DIMETHYL SULFOXIDE REDUCTASE TRANSCRIPTIONAL ACTIVATOR"/>
    <property type="match status" value="1"/>
</dbReference>
<dbReference type="SUPFAM" id="SSF55781">
    <property type="entry name" value="GAF domain-like"/>
    <property type="match status" value="1"/>
</dbReference>
<evidence type="ECO:0000256" key="1">
    <source>
        <dbReference type="ARBA" id="ARBA00023015"/>
    </source>
</evidence>
<reference evidence="4 5" key="1">
    <citation type="journal article" date="2019" name="Int. J. Syst. Evol. Microbiol.">
        <title>The Global Catalogue of Microorganisms (GCM) 10K type strain sequencing project: providing services to taxonomists for standard genome sequencing and annotation.</title>
        <authorList>
            <consortium name="The Broad Institute Genomics Platform"/>
            <consortium name="The Broad Institute Genome Sequencing Center for Infectious Disease"/>
            <person name="Wu L."/>
            <person name="Ma J."/>
        </authorList>
    </citation>
    <scope>NUCLEOTIDE SEQUENCE [LARGE SCALE GENOMIC DNA]</scope>
    <source>
        <strain evidence="4 5">PSRA2</strain>
    </source>
</reference>
<dbReference type="AlphaFoldDB" id="A0ABD5U5Y4"/>
<sequence length="552" mass="59209">MTDSHDTSVDAAAGVDGALTVHAPSPLTSAGFDVLPAQIAILDATGTVVYTNETWRAFATDNGFVGEVDCLGENYLSVCATSDDGTARTAATGIRAVLSGDREEFAVDYPCHSPEERRWFTMRAIGFSRAAERFALVLHLNVTEQKLAELRVRRQNDELETLTSIGGLVHELVHAVFDRSSRADLEATVCRELVESPFYRSVWTVEHRLDEGVALRTAAGVDDAFRDALADRGAEGGWVIRDAIATRTPRVRRDPGSPPEDPVERAIAASGPVSYVVVPITYRDCRYGALVVESTRQRAFSDRECAALATLGETMGYASSAIEQRTLLYGDSVVELELAFDGSDTFLADLSTYTGGRVALDGFVPVTDGTLLEYVTVEGADPGAVLAFAESSPAVDRIAHVSGTDGAHRFEATVSKRSVARSLVALGADVSGATTEDGRLVVVAEVAVGTDVRAFVEGLELRYPAVELLAKREVDRRGVPGTNAGVDLLADLTDRQRSIVEGAYRAGYFSWPRESAGTEVASSFDISAPTFHQHLQVGLGKLLGALFDPREM</sequence>
<keyword evidence="2" id="KW-0804">Transcription</keyword>
<dbReference type="Pfam" id="PF15915">
    <property type="entry name" value="BAT"/>
    <property type="match status" value="1"/>
</dbReference>
<dbReference type="InterPro" id="IPR003018">
    <property type="entry name" value="GAF"/>
</dbReference>
<keyword evidence="5" id="KW-1185">Reference proteome</keyword>
<feature type="domain" description="GAF" evidence="3">
    <location>
        <begin position="168"/>
        <end position="332"/>
    </location>
</feature>
<dbReference type="PANTHER" id="PTHR34236:SF1">
    <property type="entry name" value="DIMETHYL SULFOXIDE REDUCTASE TRANSCRIPTIONAL ACTIVATOR"/>
    <property type="match status" value="1"/>
</dbReference>
<organism evidence="4 5">
    <name type="scientific">Halomarina ordinaria</name>
    <dbReference type="NCBI Taxonomy" id="3033939"/>
    <lineage>
        <taxon>Archaea</taxon>
        <taxon>Methanobacteriati</taxon>
        <taxon>Methanobacteriota</taxon>
        <taxon>Stenosarchaea group</taxon>
        <taxon>Halobacteria</taxon>
        <taxon>Halobacteriales</taxon>
        <taxon>Natronomonadaceae</taxon>
        <taxon>Halomarina</taxon>
    </lineage>
</organism>
<proteinExistence type="predicted"/>
<dbReference type="InterPro" id="IPR029016">
    <property type="entry name" value="GAF-like_dom_sf"/>
</dbReference>